<dbReference type="InterPro" id="IPR041588">
    <property type="entry name" value="Integrase_H2C2"/>
</dbReference>
<dbReference type="EMBL" id="KQ971370">
    <property type="protein sequence ID" value="KYB25611.1"/>
    <property type="molecule type" value="Genomic_DNA"/>
</dbReference>
<dbReference type="GO" id="GO:0004519">
    <property type="term" value="F:endonuclease activity"/>
    <property type="evidence" value="ECO:0007669"/>
    <property type="project" value="UniProtKB-KW"/>
</dbReference>
<dbReference type="EC" id="2.7.7.49" evidence="1"/>
<evidence type="ECO:0000256" key="9">
    <source>
        <dbReference type="SAM" id="MobiDB-lite"/>
    </source>
</evidence>
<dbReference type="PANTHER" id="PTHR37984">
    <property type="entry name" value="PROTEIN CBG26694"/>
    <property type="match status" value="1"/>
</dbReference>
<dbReference type="Gene3D" id="3.10.20.370">
    <property type="match status" value="1"/>
</dbReference>
<dbReference type="SMART" id="SM00343">
    <property type="entry name" value="ZnF_C2HC"/>
    <property type="match status" value="3"/>
</dbReference>
<name>A0A139WCQ5_TRICA</name>
<sequence>MILSRKHVAWSAPTLFRRPFILATDASGIAISAILSQKYEIEHPICYASRSLKDAETRYSTIEREALAIVWAVKYFRCYLTGARFTIITDHRPLKYLLTIKEPSSRLAKWAMSLTEFDFEVQYRPGKQHHVDAFTRLEHPQEEMSIQAIQQDCTPIIYNLEEIKKAQSEDKDIQSLLPQEGYYQSPNGLCYRERLDGERHDKLLVPKTMQRRILQLYHDSPFMAHGGRTKTTELLKREFYWKGKRHGIRTHGTPYSKGYQNHHENWYPVIQPIADHPWLINLTIATQEPHPLPGSWDVTWRETESKRWGIVVTQDFPIPLAFKCGTEYEIQAVRRSPQSFTTDYTQTILYNQPCPKVPDTSFSNFLKYPVHTVPWILPVLLTFTALVFLLWLLLLGHIIKSSRQGKTHNVQNQNQGPTYHRCSSIAPDPEDPPNETTPTRVDVPYDVPHSPPRAVFTLLPHFTPEKAIEAIDILAKLQPPPKHPHHRCRCVKKLPKIVEEVHYANIGECKEVSVCKSDRARGFFLLDLRDKIVDLLLGNHNVTPHFRSGCSKIALSGTLLLGVAVRVVVRKKGRHPGVDPTPSSHLVGIKMNFEDVTTKMVDAMTQTTGITIGEERSFADFTELAEREWTEVHYVKVKMTAISPLDMSEEVSPAIIISRDKNDERGLLRSFLLRFNPVLREVMCESENPLKFEVVSIKQRVTLTEPNESPQPPKDTYMFVIVGDELEVANGSLEKTYHSLVELKNRVKLLPVKQIAVACDLRHRPEYHRKMLEYIFRERKEDCKMDTVMISGRAPMITYDSTLREVREHLKDTCSITSVTWINSGKFLFQVEKGLGRIVKEILLSKMGQYWIAWKGPNTQFRRPEKKQDVFCYKCWELGHLGTECKGVDRRHLCQWCGEEGHTRKECTNHYFCPVCNQNKHRARTPRCGNTQKKAQKAAECTENTKTIQTEERSFLEFRKLVRSEWSDTVEYEKVKTLAVSPFDMPADVATAIIISRLQKEEGALLRSLYERYPELRVEMRECGKVMEYGVKYLRQSKVCVPHEDSYVFVVVANALKGAVGKLQRTVNALLDLNEEVRRAGIAKIAVACDQMFKLDYHRKMLEYIFRDEEVEVTFCTPLSGEEVDISLPKKDKPSHDTIFITGHGRNVTYRSLLLEVREHLKDFESVITEIKKVHRRKLLMQIEKGQGSYISEILRSKMSQHVIYLRAVEQPPYDGFCSKCWEYGHTRKTCQGLNRFYNCRRTGLVWIFKLQDTLRLLPLNLIFEAFFVLYVVPYQEHGILSVLLLSILQIDCLQIIARSSRYTSHRYLNQGAQNLFIKIKDRCTNSNHQNGACHANFSGNCLVRNLGATFK</sequence>
<accession>A0A139WCQ5</accession>
<dbReference type="Gene3D" id="4.10.60.10">
    <property type="entry name" value="Zinc finger, CCHC-type"/>
    <property type="match status" value="1"/>
</dbReference>
<dbReference type="GO" id="GO:0003964">
    <property type="term" value="F:RNA-directed DNA polymerase activity"/>
    <property type="evidence" value="ECO:0007669"/>
    <property type="project" value="UniProtKB-KW"/>
</dbReference>
<evidence type="ECO:0000256" key="6">
    <source>
        <dbReference type="ARBA" id="ARBA00022801"/>
    </source>
</evidence>
<reference evidence="12 13" key="2">
    <citation type="journal article" date="2010" name="Nucleic Acids Res.">
        <title>BeetleBase in 2010: revisions to provide comprehensive genomic information for Tribolium castaneum.</title>
        <authorList>
            <person name="Kim H.S."/>
            <person name="Murphy T."/>
            <person name="Xia J."/>
            <person name="Caragea D."/>
            <person name="Park Y."/>
            <person name="Beeman R.W."/>
            <person name="Lorenzen M.D."/>
            <person name="Butcher S."/>
            <person name="Manak J.R."/>
            <person name="Brown S.J."/>
        </authorList>
    </citation>
    <scope>GENOME REANNOTATION</scope>
    <source>
        <strain evidence="12 13">Georgia GA2</strain>
    </source>
</reference>
<evidence type="ECO:0000259" key="11">
    <source>
        <dbReference type="PROSITE" id="PS50158"/>
    </source>
</evidence>
<dbReference type="Gene3D" id="1.10.340.70">
    <property type="match status" value="1"/>
</dbReference>
<evidence type="ECO:0000256" key="1">
    <source>
        <dbReference type="ARBA" id="ARBA00012493"/>
    </source>
</evidence>
<keyword evidence="6" id="KW-0378">Hydrolase</keyword>
<feature type="region of interest" description="Disordered" evidence="9">
    <location>
        <begin position="404"/>
        <end position="444"/>
    </location>
</feature>
<gene>
    <name evidence="12" type="primary">AUGUSTUS-3.0.2_31231</name>
    <name evidence="12" type="ORF">TcasGA2_TC031231</name>
</gene>
<evidence type="ECO:0000256" key="5">
    <source>
        <dbReference type="ARBA" id="ARBA00022759"/>
    </source>
</evidence>
<evidence type="ECO:0000313" key="12">
    <source>
        <dbReference type="EMBL" id="KYB25611.1"/>
    </source>
</evidence>
<dbReference type="InterPro" id="IPR043502">
    <property type="entry name" value="DNA/RNA_pol_sf"/>
</dbReference>
<dbReference type="InterPro" id="IPR041373">
    <property type="entry name" value="RT_RNaseH"/>
</dbReference>
<dbReference type="Pfam" id="PF17917">
    <property type="entry name" value="RT_RNaseH"/>
    <property type="match status" value="1"/>
</dbReference>
<protein>
    <recommendedName>
        <fullName evidence="1">RNA-directed DNA polymerase</fullName>
        <ecNumber evidence="1">2.7.7.49</ecNumber>
    </recommendedName>
</protein>
<feature type="domain" description="CCHC-type" evidence="11">
    <location>
        <begin position="894"/>
        <end position="909"/>
    </location>
</feature>
<keyword evidence="10" id="KW-0812">Transmembrane</keyword>
<dbReference type="GO" id="GO:0016787">
    <property type="term" value="F:hydrolase activity"/>
    <property type="evidence" value="ECO:0007669"/>
    <property type="project" value="UniProtKB-KW"/>
</dbReference>
<dbReference type="PROSITE" id="PS50158">
    <property type="entry name" value="ZF_CCHC"/>
    <property type="match status" value="2"/>
</dbReference>
<dbReference type="InterPro" id="IPR050951">
    <property type="entry name" value="Retrovirus_Pol_polyprotein"/>
</dbReference>
<reference evidence="12 13" key="1">
    <citation type="journal article" date="2008" name="Nature">
        <title>The genome of the model beetle and pest Tribolium castaneum.</title>
        <authorList>
            <consortium name="Tribolium Genome Sequencing Consortium"/>
            <person name="Richards S."/>
            <person name="Gibbs R.A."/>
            <person name="Weinstock G.M."/>
            <person name="Brown S.J."/>
            <person name="Denell R."/>
            <person name="Beeman R.W."/>
            <person name="Gibbs R."/>
            <person name="Beeman R.W."/>
            <person name="Brown S.J."/>
            <person name="Bucher G."/>
            <person name="Friedrich M."/>
            <person name="Grimmelikhuijzen C.J."/>
            <person name="Klingler M."/>
            <person name="Lorenzen M."/>
            <person name="Richards S."/>
            <person name="Roth S."/>
            <person name="Schroder R."/>
            <person name="Tautz D."/>
            <person name="Zdobnov E.M."/>
            <person name="Muzny D."/>
            <person name="Gibbs R.A."/>
            <person name="Weinstock G.M."/>
            <person name="Attaway T."/>
            <person name="Bell S."/>
            <person name="Buhay C.J."/>
            <person name="Chandrabose M.N."/>
            <person name="Chavez D."/>
            <person name="Clerk-Blankenburg K.P."/>
            <person name="Cree A."/>
            <person name="Dao M."/>
            <person name="Davis C."/>
            <person name="Chacko J."/>
            <person name="Dinh H."/>
            <person name="Dugan-Rocha S."/>
            <person name="Fowler G."/>
            <person name="Garner T.T."/>
            <person name="Garnes J."/>
            <person name="Gnirke A."/>
            <person name="Hawes A."/>
            <person name="Hernandez J."/>
            <person name="Hines S."/>
            <person name="Holder M."/>
            <person name="Hume J."/>
            <person name="Jhangiani S.N."/>
            <person name="Joshi V."/>
            <person name="Khan Z.M."/>
            <person name="Jackson L."/>
            <person name="Kovar C."/>
            <person name="Kowis A."/>
            <person name="Lee S."/>
            <person name="Lewis L.R."/>
            <person name="Margolis J."/>
            <person name="Morgan M."/>
            <person name="Nazareth L.V."/>
            <person name="Nguyen N."/>
            <person name="Okwuonu G."/>
            <person name="Parker D."/>
            <person name="Richards S."/>
            <person name="Ruiz S.J."/>
            <person name="Santibanez J."/>
            <person name="Savard J."/>
            <person name="Scherer S.E."/>
            <person name="Schneider B."/>
            <person name="Sodergren E."/>
            <person name="Tautz D."/>
            <person name="Vattahil S."/>
            <person name="Villasana D."/>
            <person name="White C.S."/>
            <person name="Wright R."/>
            <person name="Park Y."/>
            <person name="Beeman R.W."/>
            <person name="Lord J."/>
            <person name="Oppert B."/>
            <person name="Lorenzen M."/>
            <person name="Brown S."/>
            <person name="Wang L."/>
            <person name="Savard J."/>
            <person name="Tautz D."/>
            <person name="Richards S."/>
            <person name="Weinstock G."/>
            <person name="Gibbs R.A."/>
            <person name="Liu Y."/>
            <person name="Worley K."/>
            <person name="Weinstock G."/>
            <person name="Elsik C.G."/>
            <person name="Reese J.T."/>
            <person name="Elhaik E."/>
            <person name="Landan G."/>
            <person name="Graur D."/>
            <person name="Arensburger P."/>
            <person name="Atkinson P."/>
            <person name="Beeman R.W."/>
            <person name="Beidler J."/>
            <person name="Brown S.J."/>
            <person name="Demuth J.P."/>
            <person name="Drury D.W."/>
            <person name="Du Y.Z."/>
            <person name="Fujiwara H."/>
            <person name="Lorenzen M."/>
            <person name="Maselli V."/>
            <person name="Osanai M."/>
            <person name="Park Y."/>
            <person name="Robertson H.M."/>
            <person name="Tu Z."/>
            <person name="Wang J.J."/>
            <person name="Wang S."/>
            <person name="Richards S."/>
            <person name="Song H."/>
            <person name="Zhang L."/>
            <person name="Sodergren E."/>
            <person name="Werner D."/>
            <person name="Stanke M."/>
            <person name="Morgenstern B."/>
            <person name="Solovyev V."/>
            <person name="Kosarev P."/>
            <person name="Brown G."/>
            <person name="Chen H.C."/>
            <person name="Ermolaeva O."/>
            <person name="Hlavina W."/>
            <person name="Kapustin Y."/>
            <person name="Kiryutin B."/>
            <person name="Kitts P."/>
            <person name="Maglott D."/>
            <person name="Pruitt K."/>
            <person name="Sapojnikov V."/>
            <person name="Souvorov A."/>
            <person name="Mackey A.J."/>
            <person name="Waterhouse R.M."/>
            <person name="Wyder S."/>
            <person name="Zdobnov E.M."/>
            <person name="Zdobnov E.M."/>
            <person name="Wyder S."/>
            <person name="Kriventseva E.V."/>
            <person name="Kadowaki T."/>
            <person name="Bork P."/>
            <person name="Aranda M."/>
            <person name="Bao R."/>
            <person name="Beermann A."/>
            <person name="Berns N."/>
            <person name="Bolognesi R."/>
            <person name="Bonneton F."/>
            <person name="Bopp D."/>
            <person name="Brown S.J."/>
            <person name="Bucher G."/>
            <person name="Butts T."/>
            <person name="Chaumot A."/>
            <person name="Denell R.E."/>
            <person name="Ferrier D.E."/>
            <person name="Friedrich M."/>
            <person name="Gordon C.M."/>
            <person name="Jindra M."/>
            <person name="Klingler M."/>
            <person name="Lan Q."/>
            <person name="Lattorff H.M."/>
            <person name="Laudet V."/>
            <person name="von Levetsow C."/>
            <person name="Liu Z."/>
            <person name="Lutz R."/>
            <person name="Lynch J.A."/>
            <person name="da Fonseca R.N."/>
            <person name="Posnien N."/>
            <person name="Reuter R."/>
            <person name="Roth S."/>
            <person name="Savard J."/>
            <person name="Schinko J.B."/>
            <person name="Schmitt C."/>
            <person name="Schoppmeier M."/>
            <person name="Schroder R."/>
            <person name="Shippy T.D."/>
            <person name="Simonnet F."/>
            <person name="Marques-Souza H."/>
            <person name="Tautz D."/>
            <person name="Tomoyasu Y."/>
            <person name="Trauner J."/>
            <person name="Van der Zee M."/>
            <person name="Vervoort M."/>
            <person name="Wittkopp N."/>
            <person name="Wimmer E.A."/>
            <person name="Yang X."/>
            <person name="Jones A.K."/>
            <person name="Sattelle D.B."/>
            <person name="Ebert P.R."/>
            <person name="Nelson D."/>
            <person name="Scott J.G."/>
            <person name="Beeman R.W."/>
            <person name="Muthukrishnan S."/>
            <person name="Kramer K.J."/>
            <person name="Arakane Y."/>
            <person name="Beeman R.W."/>
            <person name="Zhu Q."/>
            <person name="Hogenkamp D."/>
            <person name="Dixit R."/>
            <person name="Oppert B."/>
            <person name="Jiang H."/>
            <person name="Zou Z."/>
            <person name="Marshall J."/>
            <person name="Elpidina E."/>
            <person name="Vinokurov K."/>
            <person name="Oppert C."/>
            <person name="Zou Z."/>
            <person name="Evans J."/>
            <person name="Lu Z."/>
            <person name="Zhao P."/>
            <person name="Sumathipala N."/>
            <person name="Altincicek B."/>
            <person name="Vilcinskas A."/>
            <person name="Williams M."/>
            <person name="Hultmark D."/>
            <person name="Hetru C."/>
            <person name="Jiang H."/>
            <person name="Grimmelikhuijzen C.J."/>
            <person name="Hauser F."/>
            <person name="Cazzamali G."/>
            <person name="Williamson M."/>
            <person name="Park Y."/>
            <person name="Li B."/>
            <person name="Tanaka Y."/>
            <person name="Predel R."/>
            <person name="Neupert S."/>
            <person name="Schachtner J."/>
            <person name="Verleyen P."/>
            <person name="Raible F."/>
            <person name="Bork P."/>
            <person name="Friedrich M."/>
            <person name="Walden K.K."/>
            <person name="Robertson H.M."/>
            <person name="Angeli S."/>
            <person name="Foret S."/>
            <person name="Bucher G."/>
            <person name="Schuetz S."/>
            <person name="Maleszka R."/>
            <person name="Wimmer E.A."/>
            <person name="Beeman R.W."/>
            <person name="Lorenzen M."/>
            <person name="Tomoyasu Y."/>
            <person name="Miller S.C."/>
            <person name="Grossmann D."/>
            <person name="Bucher G."/>
        </authorList>
    </citation>
    <scope>NUCLEOTIDE SEQUENCE [LARGE SCALE GENOMIC DNA]</scope>
    <source>
        <strain evidence="12 13">Georgia GA2</strain>
    </source>
</reference>
<evidence type="ECO:0000256" key="8">
    <source>
        <dbReference type="PROSITE-ProRule" id="PRU00047"/>
    </source>
</evidence>
<evidence type="ECO:0000313" key="13">
    <source>
        <dbReference type="Proteomes" id="UP000007266"/>
    </source>
</evidence>
<evidence type="ECO:0000256" key="10">
    <source>
        <dbReference type="SAM" id="Phobius"/>
    </source>
</evidence>
<evidence type="ECO:0000256" key="2">
    <source>
        <dbReference type="ARBA" id="ARBA00022679"/>
    </source>
</evidence>
<keyword evidence="13" id="KW-1185">Reference proteome</keyword>
<evidence type="ECO:0000256" key="7">
    <source>
        <dbReference type="ARBA" id="ARBA00022918"/>
    </source>
</evidence>
<keyword evidence="7" id="KW-0695">RNA-directed DNA polymerase</keyword>
<keyword evidence="4" id="KW-0540">Nuclease</keyword>
<proteinExistence type="predicted"/>
<dbReference type="InterPro" id="IPR036875">
    <property type="entry name" value="Znf_CCHC_sf"/>
</dbReference>
<feature type="compositionally biased region" description="Polar residues" evidence="9">
    <location>
        <begin position="404"/>
        <end position="417"/>
    </location>
</feature>
<dbReference type="InterPro" id="IPR001878">
    <property type="entry name" value="Znf_CCHC"/>
</dbReference>
<keyword evidence="8" id="KW-0862">Zinc</keyword>
<organism evidence="12 13">
    <name type="scientific">Tribolium castaneum</name>
    <name type="common">Red flour beetle</name>
    <dbReference type="NCBI Taxonomy" id="7070"/>
    <lineage>
        <taxon>Eukaryota</taxon>
        <taxon>Metazoa</taxon>
        <taxon>Ecdysozoa</taxon>
        <taxon>Arthropoda</taxon>
        <taxon>Hexapoda</taxon>
        <taxon>Insecta</taxon>
        <taxon>Pterygota</taxon>
        <taxon>Neoptera</taxon>
        <taxon>Endopterygota</taxon>
        <taxon>Coleoptera</taxon>
        <taxon>Polyphaga</taxon>
        <taxon>Cucujiformia</taxon>
        <taxon>Tenebrionidae</taxon>
        <taxon>Tenebrionidae incertae sedis</taxon>
        <taxon>Tribolium</taxon>
    </lineage>
</organism>
<dbReference type="InParanoid" id="A0A139WCQ5"/>
<evidence type="ECO:0000256" key="3">
    <source>
        <dbReference type="ARBA" id="ARBA00022695"/>
    </source>
</evidence>
<keyword evidence="8" id="KW-0479">Metal-binding</keyword>
<keyword evidence="3" id="KW-0548">Nucleotidyltransferase</keyword>
<keyword evidence="5" id="KW-0255">Endonuclease</keyword>
<dbReference type="SUPFAM" id="SSF56672">
    <property type="entry name" value="DNA/RNA polymerases"/>
    <property type="match status" value="1"/>
</dbReference>
<dbReference type="Proteomes" id="UP000007266">
    <property type="component" value="Linkage group 9"/>
</dbReference>
<dbReference type="FunFam" id="3.10.20.370:FF:000001">
    <property type="entry name" value="Retrovirus-related Pol polyprotein from transposon 17.6-like protein"/>
    <property type="match status" value="1"/>
</dbReference>
<keyword evidence="10" id="KW-0472">Membrane</keyword>
<dbReference type="CDD" id="cd09274">
    <property type="entry name" value="RNase_HI_RT_Ty3"/>
    <property type="match status" value="1"/>
</dbReference>
<dbReference type="PANTHER" id="PTHR37984:SF5">
    <property type="entry name" value="PROTEIN NYNRIN-LIKE"/>
    <property type="match status" value="1"/>
</dbReference>
<feature type="transmembrane region" description="Helical" evidence="10">
    <location>
        <begin position="375"/>
        <end position="396"/>
    </location>
</feature>
<keyword evidence="10" id="KW-1133">Transmembrane helix</keyword>
<dbReference type="SUPFAM" id="SSF57756">
    <property type="entry name" value="Retrovirus zinc finger-like domains"/>
    <property type="match status" value="1"/>
</dbReference>
<dbReference type="GO" id="GO:0008270">
    <property type="term" value="F:zinc ion binding"/>
    <property type="evidence" value="ECO:0007669"/>
    <property type="project" value="UniProtKB-KW"/>
</dbReference>
<keyword evidence="8" id="KW-0863">Zinc-finger</keyword>
<dbReference type="Pfam" id="PF17921">
    <property type="entry name" value="Integrase_H2C2"/>
    <property type="match status" value="1"/>
</dbReference>
<evidence type="ECO:0000256" key="4">
    <source>
        <dbReference type="ARBA" id="ARBA00022722"/>
    </source>
</evidence>
<dbReference type="GO" id="GO:0003676">
    <property type="term" value="F:nucleic acid binding"/>
    <property type="evidence" value="ECO:0007669"/>
    <property type="project" value="InterPro"/>
</dbReference>
<feature type="domain" description="CCHC-type" evidence="11">
    <location>
        <begin position="872"/>
        <end position="886"/>
    </location>
</feature>
<keyword evidence="2" id="KW-0808">Transferase</keyword>